<evidence type="ECO:0000313" key="7">
    <source>
        <dbReference type="Proteomes" id="UP000253941"/>
    </source>
</evidence>
<evidence type="ECO:0000256" key="4">
    <source>
        <dbReference type="SAM" id="MobiDB-lite"/>
    </source>
</evidence>
<accession>A0A369TAC6</accession>
<dbReference type="Proteomes" id="UP000253941">
    <property type="component" value="Unassembled WGS sequence"/>
</dbReference>
<reference evidence="6 7" key="1">
    <citation type="submission" date="2018-07" db="EMBL/GenBank/DDBJ databases">
        <title>Venubactetium sediminum gen. nov., sp. nov., isolated from a marine solar saltern.</title>
        <authorList>
            <person name="Wang S."/>
        </authorList>
    </citation>
    <scope>NUCLEOTIDE SEQUENCE [LARGE SCALE GENOMIC DNA]</scope>
    <source>
        <strain evidence="6 7">WD2A32</strain>
    </source>
</reference>
<feature type="compositionally biased region" description="Gly residues" evidence="4">
    <location>
        <begin position="561"/>
        <end position="581"/>
    </location>
</feature>
<comment type="caution">
    <text evidence="6">The sequence shown here is derived from an EMBL/GenBank/DDBJ whole genome shotgun (WGS) entry which is preliminary data.</text>
</comment>
<dbReference type="GO" id="GO:0020037">
    <property type="term" value="F:heme binding"/>
    <property type="evidence" value="ECO:0007669"/>
    <property type="project" value="InterPro"/>
</dbReference>
<dbReference type="InterPro" id="IPR009056">
    <property type="entry name" value="Cyt_c-like_dom"/>
</dbReference>
<dbReference type="GO" id="GO:0046872">
    <property type="term" value="F:metal ion binding"/>
    <property type="evidence" value="ECO:0007669"/>
    <property type="project" value="UniProtKB-KW"/>
</dbReference>
<feature type="domain" description="Cytochrome c" evidence="5">
    <location>
        <begin position="313"/>
        <end position="466"/>
    </location>
</feature>
<dbReference type="InterPro" id="IPR036280">
    <property type="entry name" value="Multihaem_cyt_sf"/>
</dbReference>
<evidence type="ECO:0000256" key="3">
    <source>
        <dbReference type="PROSITE-ProRule" id="PRU00433"/>
    </source>
</evidence>
<keyword evidence="7" id="KW-1185">Reference proteome</keyword>
<evidence type="ECO:0000259" key="5">
    <source>
        <dbReference type="PROSITE" id="PS51007"/>
    </source>
</evidence>
<feature type="compositionally biased region" description="Acidic residues" evidence="4">
    <location>
        <begin position="506"/>
        <end position="520"/>
    </location>
</feature>
<evidence type="ECO:0000313" key="6">
    <source>
        <dbReference type="EMBL" id="RDD62228.1"/>
    </source>
</evidence>
<feature type="compositionally biased region" description="Gly residues" evidence="4">
    <location>
        <begin position="606"/>
        <end position="617"/>
    </location>
</feature>
<feature type="compositionally biased region" description="Gly residues" evidence="4">
    <location>
        <begin position="626"/>
        <end position="635"/>
    </location>
</feature>
<keyword evidence="3" id="KW-0349">Heme</keyword>
<proteinExistence type="predicted"/>
<sequence>MIRFLQSFDFRKSRYARPNQTWVCGREAEGAPCRLGPDSRGRCRAAGECMPRRDGDAWCCTRPQSAGGPCVEGPRPDGTCCRQIPRCQPVRSVRAKRGLAARWAAAVAVGVMALALYGSDAADWLSPGGLTAHHAEIGDCATCHEDFDGSPADWVRAAFNGVPDAHQGDSRQCLTCHEMGDNAFDPHGADEQRLAQSTEAQQASLAANVRPIGLNLAGRALREPDELGEGTACASCHSEHQGADASLTEMSDGQCQSCHTLKFASLSSGHPPFQSYPYDRRTGINFDHVRHIRKHFPETDGAEAPEQCVDCHATDSAGALMQTASFEETCAACHTADVRGTNAAGSPGIPAITVPGLDVMSLREADAAIGAWPELSDQPLTPFMQVLLANGRVEQEHMARFRQLDPLDLRDAEPADIEAVEAVAWGVKELVYDLISDGPAALQPSISAALGREVASDTAARMLAGLPLETVRGAQAEWFPDLAREVAMHRAGKEVAIPAGEFAAVSEDDGGSDTEGEAAEDAGQADILSGDDDSGGDLSGGGEESGGGDILSGAEEEAGGDLLGGSGDSGDDILGGDGGSGDDILGGDADSGGDILGGGEEDAGGDLLGGDSGGGILSGEEEGDTGGDLLGGDAGGSEDEAKVEVALPAPDPERWSRLGGWYRDYFALRYRPRGHADPFLATWLDVTGAAQGPAADAVFEGLAVDGGPGKCVKCHSVDETKGGTLAVNWTQPRSSSGEHNFTRFAHDPHITSVATEDGCATCHAFAPEADYQASFDDRSAATFASNFQPIGEDTCTSCHVESKAGNACTQCHDYHVGEAMRVEADTRLDDMTMSAKEE</sequence>
<protein>
    <recommendedName>
        <fullName evidence="5">Cytochrome c domain-containing protein</fullName>
    </recommendedName>
</protein>
<dbReference type="RefSeq" id="WP_114581742.1">
    <property type="nucleotide sequence ID" value="NZ_QPMH01000006.1"/>
</dbReference>
<name>A0A369TAC6_9PROT</name>
<evidence type="ECO:0000256" key="2">
    <source>
        <dbReference type="ARBA" id="ARBA00023004"/>
    </source>
</evidence>
<gene>
    <name evidence="6" type="ORF">DRB17_08320</name>
</gene>
<keyword evidence="1 3" id="KW-0479">Metal-binding</keyword>
<feature type="compositionally biased region" description="Gly residues" evidence="4">
    <location>
        <begin position="537"/>
        <end position="550"/>
    </location>
</feature>
<dbReference type="AlphaFoldDB" id="A0A369TAC6"/>
<dbReference type="Gene3D" id="3.90.10.10">
    <property type="entry name" value="Cytochrome C3"/>
    <property type="match status" value="2"/>
</dbReference>
<dbReference type="GO" id="GO:0009055">
    <property type="term" value="F:electron transfer activity"/>
    <property type="evidence" value="ECO:0007669"/>
    <property type="project" value="InterPro"/>
</dbReference>
<evidence type="ECO:0000256" key="1">
    <source>
        <dbReference type="ARBA" id="ARBA00022723"/>
    </source>
</evidence>
<dbReference type="SUPFAM" id="SSF48695">
    <property type="entry name" value="Multiheme cytochromes"/>
    <property type="match status" value="2"/>
</dbReference>
<dbReference type="EMBL" id="QPMH01000006">
    <property type="protein sequence ID" value="RDD62228.1"/>
    <property type="molecule type" value="Genomic_DNA"/>
</dbReference>
<organism evidence="6 7">
    <name type="scientific">Ferruginivarius sediminum</name>
    <dbReference type="NCBI Taxonomy" id="2661937"/>
    <lineage>
        <taxon>Bacteria</taxon>
        <taxon>Pseudomonadati</taxon>
        <taxon>Pseudomonadota</taxon>
        <taxon>Alphaproteobacteria</taxon>
        <taxon>Rhodospirillales</taxon>
        <taxon>Rhodospirillaceae</taxon>
        <taxon>Ferruginivarius</taxon>
    </lineage>
</organism>
<dbReference type="PROSITE" id="PS51007">
    <property type="entry name" value="CYTC"/>
    <property type="match status" value="1"/>
</dbReference>
<feature type="region of interest" description="Disordered" evidence="4">
    <location>
        <begin position="500"/>
        <end position="648"/>
    </location>
</feature>
<keyword evidence="2 3" id="KW-0408">Iron</keyword>